<organism evidence="2 3">
    <name type="scientific">Stylonychia lemnae</name>
    <name type="common">Ciliate</name>
    <dbReference type="NCBI Taxonomy" id="5949"/>
    <lineage>
        <taxon>Eukaryota</taxon>
        <taxon>Sar</taxon>
        <taxon>Alveolata</taxon>
        <taxon>Ciliophora</taxon>
        <taxon>Intramacronucleata</taxon>
        <taxon>Spirotrichea</taxon>
        <taxon>Stichotrichia</taxon>
        <taxon>Sporadotrichida</taxon>
        <taxon>Oxytrichidae</taxon>
        <taxon>Stylonychinae</taxon>
        <taxon>Stylonychia</taxon>
    </lineage>
</organism>
<feature type="signal peptide" evidence="1">
    <location>
        <begin position="1"/>
        <end position="17"/>
    </location>
</feature>
<protein>
    <submittedName>
        <fullName evidence="2">Uncharacterized protein</fullName>
    </submittedName>
</protein>
<feature type="chain" id="PRO_5001729585" evidence="1">
    <location>
        <begin position="18"/>
        <end position="428"/>
    </location>
</feature>
<dbReference type="EMBL" id="CCKQ01013062">
    <property type="protein sequence ID" value="CDW84686.1"/>
    <property type="molecule type" value="Genomic_DNA"/>
</dbReference>
<dbReference type="AlphaFoldDB" id="A0A078ARS0"/>
<dbReference type="Proteomes" id="UP000039865">
    <property type="component" value="Unassembled WGS sequence"/>
</dbReference>
<evidence type="ECO:0000256" key="1">
    <source>
        <dbReference type="SAM" id="SignalP"/>
    </source>
</evidence>
<keyword evidence="1" id="KW-0732">Signal</keyword>
<name>A0A078ARS0_STYLE</name>
<sequence length="428" mass="47705">MKQTLFLSLSGLGLIQCQDQLDNNQILEQFITTFTDFANSLNGTATPYQAAQKIIPALINYQEYAVDIALVNQIRELNINKTLIDSVLEAISNADSRSFGLIDQQISSLFYNLDNPVCYTYFSEGIAEIYSGYAKYKKFLNNEDQQATEFQQFCTSEPNYSNFLDDLIGLVEGTGECDLLGAFYNGDPQSNFYAGWRDALADRAGYLIMYISMGVAQQTGCNSYNSSLDQDQIDFNNQYYIDALVRVIQRVIEFDIQAQQSVAFTMTQNLVQLMSDNPGLSLEVFSENFNGYALNVIYSELLVTLGVTYISSEEGDFYSECWNCINASTGDYSGIAAWLSNSSTSSLSSDLDLQQYVTESSTPQDIATAIWENVGDCISGIWIFNSSTPHSVDSAFGDRMINSKGEVYDIYVWGVQEDCLGRPAPVEQ</sequence>
<gene>
    <name evidence="2" type="primary">Contig16954.g18056</name>
    <name evidence="2" type="ORF">STYLEM_13752</name>
</gene>
<accession>A0A078ARS0</accession>
<proteinExistence type="predicted"/>
<dbReference type="InParanoid" id="A0A078ARS0"/>
<evidence type="ECO:0000313" key="3">
    <source>
        <dbReference type="Proteomes" id="UP000039865"/>
    </source>
</evidence>
<keyword evidence="3" id="KW-1185">Reference proteome</keyword>
<reference evidence="2 3" key="1">
    <citation type="submission" date="2014-06" db="EMBL/GenBank/DDBJ databases">
        <authorList>
            <person name="Swart Estienne"/>
        </authorList>
    </citation>
    <scope>NUCLEOTIDE SEQUENCE [LARGE SCALE GENOMIC DNA]</scope>
    <source>
        <strain evidence="2 3">130c</strain>
    </source>
</reference>
<evidence type="ECO:0000313" key="2">
    <source>
        <dbReference type="EMBL" id="CDW84686.1"/>
    </source>
</evidence>